<reference evidence="8" key="1">
    <citation type="journal article" date="2019" name="Int. J. Syst. Evol. Microbiol.">
        <title>The Global Catalogue of Microorganisms (GCM) 10K type strain sequencing project: providing services to taxonomists for standard genome sequencing and annotation.</title>
        <authorList>
            <consortium name="The Broad Institute Genomics Platform"/>
            <consortium name="The Broad Institute Genome Sequencing Center for Infectious Disease"/>
            <person name="Wu L."/>
            <person name="Ma J."/>
        </authorList>
    </citation>
    <scope>NUCLEOTIDE SEQUENCE [LARGE SCALE GENOMIC DNA]</scope>
    <source>
        <strain evidence="8">KCTC 12907</strain>
    </source>
</reference>
<evidence type="ECO:0000256" key="4">
    <source>
        <dbReference type="ARBA" id="ARBA00023139"/>
    </source>
</evidence>
<dbReference type="InterPro" id="IPR050490">
    <property type="entry name" value="Bact_solute-bd_prot1"/>
</dbReference>
<dbReference type="Gene3D" id="3.40.190.10">
    <property type="entry name" value="Periplasmic binding protein-like II"/>
    <property type="match status" value="1"/>
</dbReference>
<evidence type="ECO:0000256" key="6">
    <source>
        <dbReference type="SAM" id="MobiDB-lite"/>
    </source>
</evidence>
<evidence type="ECO:0000313" key="8">
    <source>
        <dbReference type="Proteomes" id="UP001596378"/>
    </source>
</evidence>
<dbReference type="Pfam" id="PF01547">
    <property type="entry name" value="SBP_bac_1"/>
    <property type="match status" value="1"/>
</dbReference>
<dbReference type="PANTHER" id="PTHR43649:SF33">
    <property type="entry name" value="POLYGALACTURONAN_RHAMNOGALACTURONAN-BINDING PROTEIN YTCQ"/>
    <property type="match status" value="1"/>
</dbReference>
<keyword evidence="3" id="KW-0472">Membrane</keyword>
<keyword evidence="8" id="KW-1185">Reference proteome</keyword>
<evidence type="ECO:0000256" key="5">
    <source>
        <dbReference type="ARBA" id="ARBA00023288"/>
    </source>
</evidence>
<keyword evidence="5" id="KW-0449">Lipoprotein</keyword>
<dbReference type="SUPFAM" id="SSF53850">
    <property type="entry name" value="Periplasmic binding protein-like II"/>
    <property type="match status" value="1"/>
</dbReference>
<dbReference type="InterPro" id="IPR006059">
    <property type="entry name" value="SBP"/>
</dbReference>
<dbReference type="RefSeq" id="WP_378052123.1">
    <property type="nucleotide sequence ID" value="NZ_JBHMDN010000046.1"/>
</dbReference>
<feature type="region of interest" description="Disordered" evidence="6">
    <location>
        <begin position="25"/>
        <end position="70"/>
    </location>
</feature>
<keyword evidence="2" id="KW-0732">Signal</keyword>
<dbReference type="PROSITE" id="PS51257">
    <property type="entry name" value="PROKAR_LIPOPROTEIN"/>
    <property type="match status" value="1"/>
</dbReference>
<evidence type="ECO:0000313" key="7">
    <source>
        <dbReference type="EMBL" id="MFC7153778.1"/>
    </source>
</evidence>
<accession>A0ABW2FPT1</accession>
<evidence type="ECO:0000256" key="1">
    <source>
        <dbReference type="ARBA" id="ARBA00022475"/>
    </source>
</evidence>
<sequence>MMKKWFTVPLIGIMAVVLVLSGCSGNSGGNESSPSPSASPTSSPSAAPSESAPPEESAAPSEEASEFPPLPEEELKDISGEVVIWSFWELASLTTFFNTSYPNVKVNNVVMSTDEMHNKLKTVLASGKGVPDVVMIDGSRMGEFNTIEGLDDLLQQPYDFGKYQPFFADSHWQRFQSLDGTKQLSVPWTTPPGLAFYRADIMDAAGFPSDPAEFGEYIQDKDNFIYLAKTLAADKKYTYDWDTTIVNLMTSGIGYFDRDLNWLRNDDKFVAALDLAKDMKKEKLASYINFYDDQGAQALASGTTTMFYSGDFGVWDIDGKAPDTKGKWRVTNLPFGAYGGMGGASLAIPSQAKNKLAGWEYIRLNILGMDYSNKEAIQWSNPTGFLPAFDLAATEEKPLEILGGQKPLMLYKELVKNIPLNIPTPLDAKAEEIWNKMLQESIDKNVDSRTALQQIQEAVERAVSKDKEALLKKLGKS</sequence>
<evidence type="ECO:0000256" key="2">
    <source>
        <dbReference type="ARBA" id="ARBA00022729"/>
    </source>
</evidence>
<dbReference type="Proteomes" id="UP001596378">
    <property type="component" value="Unassembled WGS sequence"/>
</dbReference>
<dbReference type="PANTHER" id="PTHR43649">
    <property type="entry name" value="ARABINOSE-BINDING PROTEIN-RELATED"/>
    <property type="match status" value="1"/>
</dbReference>
<feature type="compositionally biased region" description="Low complexity" evidence="6">
    <location>
        <begin position="31"/>
        <end position="62"/>
    </location>
</feature>
<protein>
    <submittedName>
        <fullName evidence="7">ABC transporter substrate-binding protein</fullName>
    </submittedName>
</protein>
<keyword evidence="4" id="KW-0564">Palmitate</keyword>
<organism evidence="7 8">
    <name type="scientific">Cohnella cellulosilytica</name>
    <dbReference type="NCBI Taxonomy" id="986710"/>
    <lineage>
        <taxon>Bacteria</taxon>
        <taxon>Bacillati</taxon>
        <taxon>Bacillota</taxon>
        <taxon>Bacilli</taxon>
        <taxon>Bacillales</taxon>
        <taxon>Paenibacillaceae</taxon>
        <taxon>Cohnella</taxon>
    </lineage>
</organism>
<comment type="caution">
    <text evidence="7">The sequence shown here is derived from an EMBL/GenBank/DDBJ whole genome shotgun (WGS) entry which is preliminary data.</text>
</comment>
<dbReference type="EMBL" id="JBHTAI010000044">
    <property type="protein sequence ID" value="MFC7153778.1"/>
    <property type="molecule type" value="Genomic_DNA"/>
</dbReference>
<name>A0ABW2FPT1_9BACL</name>
<evidence type="ECO:0000256" key="3">
    <source>
        <dbReference type="ARBA" id="ARBA00023136"/>
    </source>
</evidence>
<proteinExistence type="predicted"/>
<keyword evidence="1" id="KW-1003">Cell membrane</keyword>
<gene>
    <name evidence="7" type="ORF">ACFQMJ_35080</name>
</gene>